<protein>
    <recommendedName>
        <fullName evidence="3">RING-type domain-containing protein</fullName>
    </recommendedName>
</protein>
<name>D0NK38_PHYIT</name>
<dbReference type="AlphaFoldDB" id="D0NK38"/>
<reference evidence="2" key="1">
    <citation type="journal article" date="2009" name="Nature">
        <title>Genome sequence and analysis of the Irish potato famine pathogen Phytophthora infestans.</title>
        <authorList>
            <consortium name="The Broad Institute Genome Sequencing Platform"/>
            <person name="Haas B.J."/>
            <person name="Kamoun S."/>
            <person name="Zody M.C."/>
            <person name="Jiang R.H."/>
            <person name="Handsaker R.E."/>
            <person name="Cano L.M."/>
            <person name="Grabherr M."/>
            <person name="Kodira C.D."/>
            <person name="Raffaele S."/>
            <person name="Torto-Alalibo T."/>
            <person name="Bozkurt T.O."/>
            <person name="Ah-Fong A.M."/>
            <person name="Alvarado L."/>
            <person name="Anderson V.L."/>
            <person name="Armstrong M.R."/>
            <person name="Avrova A."/>
            <person name="Baxter L."/>
            <person name="Beynon J."/>
            <person name="Boevink P.C."/>
            <person name="Bollmann S.R."/>
            <person name="Bos J.I."/>
            <person name="Bulone V."/>
            <person name="Cai G."/>
            <person name="Cakir C."/>
            <person name="Carrington J.C."/>
            <person name="Chawner M."/>
            <person name="Conti L."/>
            <person name="Costanzo S."/>
            <person name="Ewan R."/>
            <person name="Fahlgren N."/>
            <person name="Fischbach M.A."/>
            <person name="Fugelstad J."/>
            <person name="Gilroy E.M."/>
            <person name="Gnerre S."/>
            <person name="Green P.J."/>
            <person name="Grenville-Briggs L.J."/>
            <person name="Griffith J."/>
            <person name="Grunwald N.J."/>
            <person name="Horn K."/>
            <person name="Horner N.R."/>
            <person name="Hu C.H."/>
            <person name="Huitema E."/>
            <person name="Jeong D.H."/>
            <person name="Jones A.M."/>
            <person name="Jones J.D."/>
            <person name="Jones R.W."/>
            <person name="Karlsson E.K."/>
            <person name="Kunjeti S.G."/>
            <person name="Lamour K."/>
            <person name="Liu Z."/>
            <person name="Ma L."/>
            <person name="Maclean D."/>
            <person name="Chibucos M.C."/>
            <person name="McDonald H."/>
            <person name="McWalters J."/>
            <person name="Meijer H.J."/>
            <person name="Morgan W."/>
            <person name="Morris P.F."/>
            <person name="Munro C.A."/>
            <person name="O'Neill K."/>
            <person name="Ospina-Giraldo M."/>
            <person name="Pinzon A."/>
            <person name="Pritchard L."/>
            <person name="Ramsahoye B."/>
            <person name="Ren Q."/>
            <person name="Restrepo S."/>
            <person name="Roy S."/>
            <person name="Sadanandom A."/>
            <person name="Savidor A."/>
            <person name="Schornack S."/>
            <person name="Schwartz D.C."/>
            <person name="Schumann U.D."/>
            <person name="Schwessinger B."/>
            <person name="Seyer L."/>
            <person name="Sharpe T."/>
            <person name="Silvar C."/>
            <person name="Song J."/>
            <person name="Studholme D.J."/>
            <person name="Sykes S."/>
            <person name="Thines M."/>
            <person name="van de Vondervoort P.J."/>
            <person name="Phuntumart V."/>
            <person name="Wawra S."/>
            <person name="Weide R."/>
            <person name="Win J."/>
            <person name="Young C."/>
            <person name="Zhou S."/>
            <person name="Fry W."/>
            <person name="Meyers B.C."/>
            <person name="van West P."/>
            <person name="Ristaino J."/>
            <person name="Govers F."/>
            <person name="Birch P.R."/>
            <person name="Whisson S.C."/>
            <person name="Judelson H.S."/>
            <person name="Nusbaum C."/>
        </authorList>
    </citation>
    <scope>NUCLEOTIDE SEQUENCE [LARGE SCALE GENOMIC DNA]</scope>
    <source>
        <strain evidence="2">T30-4</strain>
    </source>
</reference>
<evidence type="ECO:0000313" key="2">
    <source>
        <dbReference type="Proteomes" id="UP000006643"/>
    </source>
</evidence>
<dbReference type="eggNOG" id="ENOG502SAJF">
    <property type="taxonomic scope" value="Eukaryota"/>
</dbReference>
<dbReference type="InParanoid" id="D0NK38"/>
<dbReference type="EMBL" id="DS028142">
    <property type="protein sequence ID" value="EEY59875.1"/>
    <property type="molecule type" value="Genomic_DNA"/>
</dbReference>
<dbReference type="VEuPathDB" id="FungiDB:PITG_13019"/>
<dbReference type="OrthoDB" id="1431934at2759"/>
<dbReference type="GeneID" id="9474522"/>
<keyword evidence="2" id="KW-1185">Reference proteome</keyword>
<dbReference type="HOGENOM" id="CLU_028787_1_0_1"/>
<sequence>MDAPSSVFQLCGAECLAEVCGKCLVRHLTSSIYSFYPGVLPKVRCPVCLNLLNKNQWEQFVLPATSAQQDTQVPEQEINYEEQQQQQDGSRHVLDKYVMLCRQSCGFQSPCCHLADYTMLPERYAKSEDGDDEDDQLELPAEQVEALNGLYQCGVEYCYHRLDAAEFYSFLSKKFKSNTEHVLLRLLPQIVDEERRAALLLRHLNKNPDTHTICCGAKVCFKCKATNHHGGDCRDFIEDENVVECRGCNVTVVMVDGCNTLNCLCGYAFSWSAEVARQRAQRKLLVPVENDEYDKWSLWHDRMGETLQKVTNLSATQRQLRLARLVREHRPLLRKPQSVEEAAIKLKSIAETPLTPEAPVLSRSASVP</sequence>
<dbReference type="OMA" id="CGFYQCG"/>
<gene>
    <name evidence="1" type="ORF">PITG_13019</name>
</gene>
<evidence type="ECO:0000313" key="1">
    <source>
        <dbReference type="EMBL" id="EEY59875.1"/>
    </source>
</evidence>
<dbReference type="Proteomes" id="UP000006643">
    <property type="component" value="Unassembled WGS sequence"/>
</dbReference>
<dbReference type="KEGG" id="pif:PITG_13019"/>
<organism evidence="1 2">
    <name type="scientific">Phytophthora infestans (strain T30-4)</name>
    <name type="common">Potato late blight agent</name>
    <dbReference type="NCBI Taxonomy" id="403677"/>
    <lineage>
        <taxon>Eukaryota</taxon>
        <taxon>Sar</taxon>
        <taxon>Stramenopiles</taxon>
        <taxon>Oomycota</taxon>
        <taxon>Peronosporomycetes</taxon>
        <taxon>Peronosporales</taxon>
        <taxon>Peronosporaceae</taxon>
        <taxon>Phytophthora</taxon>
    </lineage>
</organism>
<evidence type="ECO:0008006" key="3">
    <source>
        <dbReference type="Google" id="ProtNLM"/>
    </source>
</evidence>
<dbReference type="RefSeq" id="XP_002900560.1">
    <property type="nucleotide sequence ID" value="XM_002900514.1"/>
</dbReference>
<proteinExistence type="predicted"/>
<accession>D0NK38</accession>